<evidence type="ECO:0000313" key="3">
    <source>
        <dbReference type="Proteomes" id="UP001212602"/>
    </source>
</evidence>
<dbReference type="Proteomes" id="UP001212602">
    <property type="component" value="Unassembled WGS sequence"/>
</dbReference>
<reference evidence="2" key="1">
    <citation type="submission" date="2023-01" db="EMBL/GenBank/DDBJ databases">
        <title>Xenophilus mangrovi sp. nov., isolated from soil of Mangrove nature reserve.</title>
        <authorList>
            <person name="Xu S."/>
            <person name="Liu Z."/>
            <person name="Xu Y."/>
        </authorList>
    </citation>
    <scope>NUCLEOTIDE SEQUENCE</scope>
    <source>
        <strain evidence="2">YW8</strain>
    </source>
</reference>
<comment type="caution">
    <text evidence="2">The sequence shown here is derived from an EMBL/GenBank/DDBJ whole genome shotgun (WGS) entry which is preliminary data.</text>
</comment>
<dbReference type="InterPro" id="IPR036291">
    <property type="entry name" value="NAD(P)-bd_dom_sf"/>
</dbReference>
<dbReference type="PANTHER" id="PTHR42760">
    <property type="entry name" value="SHORT-CHAIN DEHYDROGENASES/REDUCTASES FAMILY MEMBER"/>
    <property type="match status" value="1"/>
</dbReference>
<comment type="similarity">
    <text evidence="1">Belongs to the short-chain dehydrogenases/reductases (SDR) family.</text>
</comment>
<dbReference type="NCBIfam" id="NF005559">
    <property type="entry name" value="PRK07231.1"/>
    <property type="match status" value="1"/>
</dbReference>
<dbReference type="EMBL" id="JAQIPB010000014">
    <property type="protein sequence ID" value="MDA7419189.1"/>
    <property type="molecule type" value="Genomic_DNA"/>
</dbReference>
<dbReference type="AlphaFoldDB" id="A0AAE3NGD7"/>
<dbReference type="RefSeq" id="WP_271430387.1">
    <property type="nucleotide sequence ID" value="NZ_JAQIPB010000014.1"/>
</dbReference>
<dbReference type="PANTHER" id="PTHR42760:SF123">
    <property type="entry name" value="OXIDOREDUCTASE"/>
    <property type="match status" value="1"/>
</dbReference>
<dbReference type="Pfam" id="PF13561">
    <property type="entry name" value="adh_short_C2"/>
    <property type="match status" value="1"/>
</dbReference>
<organism evidence="2 3">
    <name type="scientific">Xenophilus arseniciresistens</name>
    <dbReference type="NCBI Taxonomy" id="1283306"/>
    <lineage>
        <taxon>Bacteria</taxon>
        <taxon>Pseudomonadati</taxon>
        <taxon>Pseudomonadota</taxon>
        <taxon>Betaproteobacteria</taxon>
        <taxon>Burkholderiales</taxon>
        <taxon>Comamonadaceae</taxon>
        <taxon>Xenophilus</taxon>
    </lineage>
</organism>
<accession>A0AAE3NGD7</accession>
<keyword evidence="3" id="KW-1185">Reference proteome</keyword>
<dbReference type="SUPFAM" id="SSF51735">
    <property type="entry name" value="NAD(P)-binding Rossmann-fold domains"/>
    <property type="match status" value="1"/>
</dbReference>
<dbReference type="Gene3D" id="3.40.50.720">
    <property type="entry name" value="NAD(P)-binding Rossmann-like Domain"/>
    <property type="match status" value="1"/>
</dbReference>
<dbReference type="PRINTS" id="PR00080">
    <property type="entry name" value="SDRFAMILY"/>
</dbReference>
<sequence>MERGTKTNTLATQQLEGRIAVVTGAAGGLGAAIAQQLAERGARVALLDLPSTLPGLREAAGRLPGRCIALACDIADEGSVQATASQLRAQLGPCDILVNNAGILGRHGAVEALARSDWDQLLAVNLTGPFLCTQAFGTQMMGRGRSSIVNIGSIAADKPNASPAYSVAKAGVLALTRHTAVEWGPLGIRANSVSPGFIRTPLSSIHYASEAMLKARTDLVPVRRLGTPEDIAEAVAFLASDAAAFINGQDLVVDGGFLQTPLMHAQPAADQYGGRGT</sequence>
<dbReference type="FunFam" id="3.40.50.720:FF:000084">
    <property type="entry name" value="Short-chain dehydrogenase reductase"/>
    <property type="match status" value="1"/>
</dbReference>
<dbReference type="InterPro" id="IPR002347">
    <property type="entry name" value="SDR_fam"/>
</dbReference>
<dbReference type="GO" id="GO:0030497">
    <property type="term" value="P:fatty acid elongation"/>
    <property type="evidence" value="ECO:0007669"/>
    <property type="project" value="TreeGrafter"/>
</dbReference>
<evidence type="ECO:0000256" key="1">
    <source>
        <dbReference type="ARBA" id="ARBA00006484"/>
    </source>
</evidence>
<protein>
    <submittedName>
        <fullName evidence="2">SDR family oxidoreductase</fullName>
    </submittedName>
</protein>
<evidence type="ECO:0000313" key="2">
    <source>
        <dbReference type="EMBL" id="MDA7419189.1"/>
    </source>
</evidence>
<dbReference type="PRINTS" id="PR00081">
    <property type="entry name" value="GDHRDH"/>
</dbReference>
<dbReference type="CDD" id="cd05233">
    <property type="entry name" value="SDR_c"/>
    <property type="match status" value="1"/>
</dbReference>
<name>A0AAE3NGD7_9BURK</name>
<proteinExistence type="inferred from homology"/>
<gene>
    <name evidence="2" type="ORF">PGB34_22680</name>
</gene>
<dbReference type="GO" id="GO:0016616">
    <property type="term" value="F:oxidoreductase activity, acting on the CH-OH group of donors, NAD or NADP as acceptor"/>
    <property type="evidence" value="ECO:0007669"/>
    <property type="project" value="TreeGrafter"/>
</dbReference>